<accession>A0A1D2MTX7</accession>
<evidence type="ECO:0000313" key="4">
    <source>
        <dbReference type="EMBL" id="ODM96348.1"/>
    </source>
</evidence>
<feature type="compositionally biased region" description="Polar residues" evidence="1">
    <location>
        <begin position="162"/>
        <end position="182"/>
    </location>
</feature>
<keyword evidence="3" id="KW-0732">Signal</keyword>
<name>A0A1D2MTX7_ORCCI</name>
<evidence type="ECO:0000256" key="2">
    <source>
        <dbReference type="SAM" id="Phobius"/>
    </source>
</evidence>
<reference evidence="4 5" key="1">
    <citation type="journal article" date="2016" name="Genome Biol. Evol.">
        <title>Gene Family Evolution Reflects Adaptation to Soil Environmental Stressors in the Genome of the Collembolan Orchesella cincta.</title>
        <authorList>
            <person name="Faddeeva-Vakhrusheva A."/>
            <person name="Derks M.F."/>
            <person name="Anvar S.Y."/>
            <person name="Agamennone V."/>
            <person name="Suring W."/>
            <person name="Smit S."/>
            <person name="van Straalen N.M."/>
            <person name="Roelofs D."/>
        </authorList>
    </citation>
    <scope>NUCLEOTIDE SEQUENCE [LARGE SCALE GENOMIC DNA]</scope>
    <source>
        <tissue evidence="4">Mixed pool</tissue>
    </source>
</reference>
<dbReference type="Proteomes" id="UP000094527">
    <property type="component" value="Unassembled WGS sequence"/>
</dbReference>
<evidence type="ECO:0000313" key="5">
    <source>
        <dbReference type="Proteomes" id="UP000094527"/>
    </source>
</evidence>
<keyword evidence="2" id="KW-1133">Transmembrane helix</keyword>
<protein>
    <submittedName>
        <fullName evidence="4">Uncharacterized protein</fullName>
    </submittedName>
</protein>
<keyword evidence="2" id="KW-0812">Transmembrane</keyword>
<gene>
    <name evidence="4" type="ORF">Ocin01_10327</name>
</gene>
<proteinExistence type="predicted"/>
<comment type="caution">
    <text evidence="4">The sequence shown here is derived from an EMBL/GenBank/DDBJ whole genome shotgun (WGS) entry which is preliminary data.</text>
</comment>
<evidence type="ECO:0000256" key="3">
    <source>
        <dbReference type="SAM" id="SignalP"/>
    </source>
</evidence>
<keyword evidence="2" id="KW-0472">Membrane</keyword>
<feature type="chain" id="PRO_5008904532" evidence="3">
    <location>
        <begin position="22"/>
        <end position="182"/>
    </location>
</feature>
<evidence type="ECO:0000256" key="1">
    <source>
        <dbReference type="SAM" id="MobiDB-lite"/>
    </source>
</evidence>
<feature type="region of interest" description="Disordered" evidence="1">
    <location>
        <begin position="157"/>
        <end position="182"/>
    </location>
</feature>
<keyword evidence="5" id="KW-1185">Reference proteome</keyword>
<sequence length="182" mass="20364">MAGLSVANVIMLLLTFGETLHQQSGDPKRFFLGPYEIENSDGTVTTNNKIRVSTLHAIRSVELLLNLFNVTVCTLQIIHSVKKDCLWITSSFLSFAIILFFLSIGATSTIYYLGILSNEMLAYHITIFVVYFCFICIVIKAYSEAKKSEDYVQSRGADDANNFPTEGSQTSDNNVTMETRFT</sequence>
<feature type="transmembrane region" description="Helical" evidence="2">
    <location>
        <begin position="121"/>
        <end position="139"/>
    </location>
</feature>
<organism evidence="4 5">
    <name type="scientific">Orchesella cincta</name>
    <name type="common">Springtail</name>
    <name type="synonym">Podura cincta</name>
    <dbReference type="NCBI Taxonomy" id="48709"/>
    <lineage>
        <taxon>Eukaryota</taxon>
        <taxon>Metazoa</taxon>
        <taxon>Ecdysozoa</taxon>
        <taxon>Arthropoda</taxon>
        <taxon>Hexapoda</taxon>
        <taxon>Collembola</taxon>
        <taxon>Entomobryomorpha</taxon>
        <taxon>Entomobryoidea</taxon>
        <taxon>Orchesellidae</taxon>
        <taxon>Orchesellinae</taxon>
        <taxon>Orchesella</taxon>
    </lineage>
</organism>
<feature type="signal peptide" evidence="3">
    <location>
        <begin position="1"/>
        <end position="21"/>
    </location>
</feature>
<dbReference type="AlphaFoldDB" id="A0A1D2MTX7"/>
<dbReference type="EMBL" id="LJIJ01000547">
    <property type="protein sequence ID" value="ODM96348.1"/>
    <property type="molecule type" value="Genomic_DNA"/>
</dbReference>
<feature type="transmembrane region" description="Helical" evidence="2">
    <location>
        <begin position="93"/>
        <end position="115"/>
    </location>
</feature>